<keyword evidence="3" id="KW-1185">Reference proteome</keyword>
<dbReference type="Gene3D" id="3.40.50.980">
    <property type="match status" value="2"/>
</dbReference>
<dbReference type="InterPro" id="IPR020845">
    <property type="entry name" value="AMP-binding_CS"/>
</dbReference>
<dbReference type="InterPro" id="IPR020459">
    <property type="entry name" value="AMP-binding"/>
</dbReference>
<dbReference type="SUPFAM" id="SSF56801">
    <property type="entry name" value="Acetyl-CoA synthetase-like"/>
    <property type="match status" value="1"/>
</dbReference>
<dbReference type="InterPro" id="IPR000873">
    <property type="entry name" value="AMP-dep_synth/lig_dom"/>
</dbReference>
<dbReference type="Proteomes" id="UP000272888">
    <property type="component" value="Unassembled WGS sequence"/>
</dbReference>
<dbReference type="FunFam" id="3.40.50.980:FF:000001">
    <property type="entry name" value="Non-ribosomal peptide synthetase"/>
    <property type="match status" value="1"/>
</dbReference>
<dbReference type="PANTHER" id="PTHR45527">
    <property type="entry name" value="NONRIBOSOMAL PEPTIDE SYNTHETASE"/>
    <property type="match status" value="1"/>
</dbReference>
<comment type="caution">
    <text evidence="2">The sequence shown here is derived from an EMBL/GenBank/DDBJ whole genome shotgun (WGS) entry which is preliminary data.</text>
</comment>
<dbReference type="GO" id="GO:0043041">
    <property type="term" value="P:amino acid activation for nonribosomal peptide biosynthetic process"/>
    <property type="evidence" value="ECO:0007669"/>
    <property type="project" value="TreeGrafter"/>
</dbReference>
<feature type="domain" description="AMP-dependent synthetase/ligase" evidence="1">
    <location>
        <begin position="12"/>
        <end position="285"/>
    </location>
</feature>
<dbReference type="PROSITE" id="PS00455">
    <property type="entry name" value="AMP_BINDING"/>
    <property type="match status" value="1"/>
</dbReference>
<evidence type="ECO:0000259" key="1">
    <source>
        <dbReference type="Pfam" id="PF00501"/>
    </source>
</evidence>
<feature type="non-terminal residue" evidence="2">
    <location>
        <position position="1"/>
    </location>
</feature>
<dbReference type="Pfam" id="PF00501">
    <property type="entry name" value="AMP-binding"/>
    <property type="match status" value="1"/>
</dbReference>
<dbReference type="EMBL" id="RAWB01001097">
    <property type="protein sequence ID" value="RKH34543.1"/>
    <property type="molecule type" value="Genomic_DNA"/>
</dbReference>
<organism evidence="2 3">
    <name type="scientific">Corallococcus llansteffanensis</name>
    <dbReference type="NCBI Taxonomy" id="2316731"/>
    <lineage>
        <taxon>Bacteria</taxon>
        <taxon>Pseudomonadati</taxon>
        <taxon>Myxococcota</taxon>
        <taxon>Myxococcia</taxon>
        <taxon>Myxococcales</taxon>
        <taxon>Cystobacterineae</taxon>
        <taxon>Myxococcaceae</taxon>
        <taxon>Corallococcus</taxon>
    </lineage>
</organism>
<dbReference type="PRINTS" id="PR00154">
    <property type="entry name" value="AMPBINDING"/>
</dbReference>
<accession>A0A3A8MRF1</accession>
<dbReference type="AlphaFoldDB" id="A0A3A8MRF1"/>
<dbReference type="PANTHER" id="PTHR45527:SF1">
    <property type="entry name" value="FATTY ACID SYNTHASE"/>
    <property type="match status" value="1"/>
</dbReference>
<evidence type="ECO:0000313" key="3">
    <source>
        <dbReference type="Proteomes" id="UP000272888"/>
    </source>
</evidence>
<gene>
    <name evidence="2" type="ORF">D7V93_43555</name>
</gene>
<name>A0A3A8MRF1_9BACT</name>
<dbReference type="GO" id="GO:0031177">
    <property type="term" value="F:phosphopantetheine binding"/>
    <property type="evidence" value="ECO:0007669"/>
    <property type="project" value="TreeGrafter"/>
</dbReference>
<evidence type="ECO:0000313" key="2">
    <source>
        <dbReference type="EMBL" id="RKH34543.1"/>
    </source>
</evidence>
<dbReference type="GO" id="GO:0044550">
    <property type="term" value="P:secondary metabolite biosynthetic process"/>
    <property type="evidence" value="ECO:0007669"/>
    <property type="project" value="TreeGrafter"/>
</dbReference>
<protein>
    <submittedName>
        <fullName evidence="2">Non-ribosomal peptide synthetase</fullName>
    </submittedName>
</protein>
<proteinExistence type="predicted"/>
<reference evidence="3" key="1">
    <citation type="submission" date="2018-09" db="EMBL/GenBank/DDBJ databases">
        <authorList>
            <person name="Livingstone P.G."/>
            <person name="Whitworth D.E."/>
        </authorList>
    </citation>
    <scope>NUCLEOTIDE SEQUENCE [LARGE SCALE GENOMIC DNA]</scope>
    <source>
        <strain evidence="3">CA051B</strain>
    </source>
</reference>
<sequence length="287" mass="30863">DFARDTCIHDAFAAQARLTPDALAVVCRDEQLTFRELDARANQLAHRLKALGVGPDVRVVLCVERSVEALVGILGTLKAGGAYVPIDPSYPREWLAHVLQDTGAPVVLTQQHLRGTLPPHTAHDLCLDSDAAELARESDVAPETAVSPEHLAYIIYTSGSTGRPKGVMIQHRSVLNLRLALASTVHADAQKAERVSVNAPLSFDASVKQLIQVLDGHTLCIVPDEARADVGELVKRIGQDALDVLDCSPAHLRLLLEEGLLARESIPRRVLVGGEAVDPATWSHLAA</sequence>
<dbReference type="RefSeq" id="WP_147451703.1">
    <property type="nucleotide sequence ID" value="NZ_RAWB01001097.1"/>
</dbReference>
<dbReference type="GO" id="GO:0005737">
    <property type="term" value="C:cytoplasm"/>
    <property type="evidence" value="ECO:0007669"/>
    <property type="project" value="TreeGrafter"/>
</dbReference>
<feature type="non-terminal residue" evidence="2">
    <location>
        <position position="287"/>
    </location>
</feature>